<evidence type="ECO:0000256" key="4">
    <source>
        <dbReference type="RuleBase" id="RU362121"/>
    </source>
</evidence>
<dbReference type="InterPro" id="IPR036400">
    <property type="entry name" value="Cyt_B5-like_heme/steroid_sf"/>
</dbReference>
<feature type="region of interest" description="Disordered" evidence="5">
    <location>
        <begin position="162"/>
        <end position="226"/>
    </location>
</feature>
<organism evidence="7 8">
    <name type="scientific">Tetrahymena thermophila (strain SB210)</name>
    <dbReference type="NCBI Taxonomy" id="312017"/>
    <lineage>
        <taxon>Eukaryota</taxon>
        <taxon>Sar</taxon>
        <taxon>Alveolata</taxon>
        <taxon>Ciliophora</taxon>
        <taxon>Intramacronucleata</taxon>
        <taxon>Oligohymenophorea</taxon>
        <taxon>Hymenostomatida</taxon>
        <taxon>Tetrahymenina</taxon>
        <taxon>Tetrahymenidae</taxon>
        <taxon>Tetrahymena</taxon>
    </lineage>
</organism>
<dbReference type="PANTHER" id="PTHR46237:SF1">
    <property type="entry name" value="CYTOCHROME B5 REDUCTASE 4"/>
    <property type="match status" value="1"/>
</dbReference>
<evidence type="ECO:0000256" key="5">
    <source>
        <dbReference type="SAM" id="MobiDB-lite"/>
    </source>
</evidence>
<dbReference type="AlphaFoldDB" id="Q234R4"/>
<dbReference type="GO" id="GO:0020037">
    <property type="term" value="F:heme binding"/>
    <property type="evidence" value="ECO:0007669"/>
    <property type="project" value="UniProtKB-UniRule"/>
</dbReference>
<dbReference type="GeneID" id="7841199"/>
<dbReference type="PANTHER" id="PTHR46237">
    <property type="entry name" value="CYTOCHROME B5 REDUCTASE 4 FAMILY MEMBER"/>
    <property type="match status" value="1"/>
</dbReference>
<dbReference type="OrthoDB" id="260519at2759"/>
<keyword evidence="2 4" id="KW-0479">Metal-binding</keyword>
<proteinExistence type="inferred from homology"/>
<sequence length="339" mass="39805">MDQQYPELNLATKFFIENREYEIRWNKSSRLDDMFQIAQFILNDILKIYSTDQAIVKDHEMQEYGLKDIISFQVREVYVFLPHKKEVRTYIKNDQREFRQVYYFVSTEQVKIERFREKHTRIDSMITNMSIIRKQNQQFENTLRQIVESRLNNLQINNPQSPNLFFVSEPSKQDDLNEKDDQLSPKFGSTDTSSSSKSNSTTAQKVPSFGQINNNNNFLGGQKDQLFDTDDSDLKKRQKVAGLGTQQDYLKKQAQQKPAEIKGYTMQEVAHHNTENDAWIVINGKIYDVTHYLNYHPGGKAKLMLGVGRDGTELFQKYHPWVNAHYILQKNHIGFIVLK</sequence>
<dbReference type="Pfam" id="PF00173">
    <property type="entry name" value="Cyt-b5"/>
    <property type="match status" value="1"/>
</dbReference>
<dbReference type="eggNOG" id="KOG0536">
    <property type="taxonomic scope" value="Eukaryota"/>
</dbReference>
<name>Q234R4_TETTS</name>
<dbReference type="PROSITE" id="PS00191">
    <property type="entry name" value="CYTOCHROME_B5_1"/>
    <property type="match status" value="1"/>
</dbReference>
<dbReference type="EMBL" id="GG662767">
    <property type="protein sequence ID" value="EAR91939.3"/>
    <property type="molecule type" value="Genomic_DNA"/>
</dbReference>
<dbReference type="InterPro" id="IPR001199">
    <property type="entry name" value="Cyt_B5-like_heme/steroid-bd"/>
</dbReference>
<feature type="compositionally biased region" description="Polar residues" evidence="5">
    <location>
        <begin position="210"/>
        <end position="219"/>
    </location>
</feature>
<keyword evidence="8" id="KW-1185">Reference proteome</keyword>
<comment type="similarity">
    <text evidence="4">Belongs to the cytochrome b5 family.</text>
</comment>
<evidence type="ECO:0000256" key="1">
    <source>
        <dbReference type="ARBA" id="ARBA00022617"/>
    </source>
</evidence>
<feature type="domain" description="Cytochrome b5 heme-binding" evidence="6">
    <location>
        <begin position="261"/>
        <end position="337"/>
    </location>
</feature>
<evidence type="ECO:0000313" key="7">
    <source>
        <dbReference type="EMBL" id="EAR91939.3"/>
    </source>
</evidence>
<dbReference type="GO" id="GO:0046872">
    <property type="term" value="F:metal ion binding"/>
    <property type="evidence" value="ECO:0007669"/>
    <property type="project" value="UniProtKB-UniRule"/>
</dbReference>
<keyword evidence="1 4" id="KW-0349">Heme</keyword>
<protein>
    <submittedName>
        <fullName evidence="7">Cytochrome b5-like heme/steroid-binding domain protein</fullName>
    </submittedName>
</protein>
<evidence type="ECO:0000259" key="6">
    <source>
        <dbReference type="PROSITE" id="PS50255"/>
    </source>
</evidence>
<feature type="compositionally biased region" description="Basic and acidic residues" evidence="5">
    <location>
        <begin position="171"/>
        <end position="183"/>
    </location>
</feature>
<dbReference type="HOGENOM" id="CLU_1285599_0_0_1"/>
<dbReference type="GO" id="GO:0004128">
    <property type="term" value="F:cytochrome-b5 reductase activity, acting on NAD(P)H"/>
    <property type="evidence" value="ECO:0007669"/>
    <property type="project" value="TreeGrafter"/>
</dbReference>
<gene>
    <name evidence="7" type="ORF">TTHERM_00101350</name>
</gene>
<dbReference type="STRING" id="312017.Q234R4"/>
<dbReference type="GO" id="GO:0005737">
    <property type="term" value="C:cytoplasm"/>
    <property type="evidence" value="ECO:0007669"/>
    <property type="project" value="TreeGrafter"/>
</dbReference>
<keyword evidence="3 4" id="KW-0408">Iron</keyword>
<evidence type="ECO:0000256" key="3">
    <source>
        <dbReference type="ARBA" id="ARBA00023004"/>
    </source>
</evidence>
<dbReference type="InterPro" id="IPR051872">
    <property type="entry name" value="Cytochrome_b5/Flavoprotein_Rdt"/>
</dbReference>
<evidence type="ECO:0000313" key="8">
    <source>
        <dbReference type="Proteomes" id="UP000009168"/>
    </source>
</evidence>
<dbReference type="Proteomes" id="UP000009168">
    <property type="component" value="Unassembled WGS sequence"/>
</dbReference>
<dbReference type="SMART" id="SM01117">
    <property type="entry name" value="Cyt-b5"/>
    <property type="match status" value="1"/>
</dbReference>
<dbReference type="PROSITE" id="PS50255">
    <property type="entry name" value="CYTOCHROME_B5_2"/>
    <property type="match status" value="1"/>
</dbReference>
<dbReference type="SUPFAM" id="SSF55856">
    <property type="entry name" value="Cytochrome b5-like heme/steroid binding domain"/>
    <property type="match status" value="1"/>
</dbReference>
<dbReference type="InParanoid" id="Q234R4"/>
<accession>Q234R4</accession>
<feature type="compositionally biased region" description="Low complexity" evidence="5">
    <location>
        <begin position="189"/>
        <end position="202"/>
    </location>
</feature>
<dbReference type="InterPro" id="IPR018506">
    <property type="entry name" value="Cyt_B5_heme-BS"/>
</dbReference>
<dbReference type="KEGG" id="tet:TTHERM_00101350"/>
<evidence type="ECO:0000256" key="2">
    <source>
        <dbReference type="ARBA" id="ARBA00022723"/>
    </source>
</evidence>
<dbReference type="RefSeq" id="XP_001012184.3">
    <property type="nucleotide sequence ID" value="XM_001012184.3"/>
</dbReference>
<dbReference type="Gene3D" id="3.10.120.10">
    <property type="entry name" value="Cytochrome b5-like heme/steroid binding domain"/>
    <property type="match status" value="1"/>
</dbReference>
<reference evidence="8" key="1">
    <citation type="journal article" date="2006" name="PLoS Biol.">
        <title>Macronuclear genome sequence of the ciliate Tetrahymena thermophila, a model eukaryote.</title>
        <authorList>
            <person name="Eisen J.A."/>
            <person name="Coyne R.S."/>
            <person name="Wu M."/>
            <person name="Wu D."/>
            <person name="Thiagarajan M."/>
            <person name="Wortman J.R."/>
            <person name="Badger J.H."/>
            <person name="Ren Q."/>
            <person name="Amedeo P."/>
            <person name="Jones K.M."/>
            <person name="Tallon L.J."/>
            <person name="Delcher A.L."/>
            <person name="Salzberg S.L."/>
            <person name="Silva J.C."/>
            <person name="Haas B.J."/>
            <person name="Majoros W.H."/>
            <person name="Farzad M."/>
            <person name="Carlton J.M."/>
            <person name="Smith R.K. Jr."/>
            <person name="Garg J."/>
            <person name="Pearlman R.E."/>
            <person name="Karrer K.M."/>
            <person name="Sun L."/>
            <person name="Manning G."/>
            <person name="Elde N.C."/>
            <person name="Turkewitz A.P."/>
            <person name="Asai D.J."/>
            <person name="Wilkes D.E."/>
            <person name="Wang Y."/>
            <person name="Cai H."/>
            <person name="Collins K."/>
            <person name="Stewart B.A."/>
            <person name="Lee S.R."/>
            <person name="Wilamowska K."/>
            <person name="Weinberg Z."/>
            <person name="Ruzzo W.L."/>
            <person name="Wloga D."/>
            <person name="Gaertig J."/>
            <person name="Frankel J."/>
            <person name="Tsao C.-C."/>
            <person name="Gorovsky M.A."/>
            <person name="Keeling P.J."/>
            <person name="Waller R.F."/>
            <person name="Patron N.J."/>
            <person name="Cherry J.M."/>
            <person name="Stover N.A."/>
            <person name="Krieger C.J."/>
            <person name="del Toro C."/>
            <person name="Ryder H.F."/>
            <person name="Williamson S.C."/>
            <person name="Barbeau R.A."/>
            <person name="Hamilton E.P."/>
            <person name="Orias E."/>
        </authorList>
    </citation>
    <scope>NUCLEOTIDE SEQUENCE [LARGE SCALE GENOMIC DNA]</scope>
    <source>
        <strain evidence="8">SB210</strain>
    </source>
</reference>